<name>A0A1Y3U683_9ACTN</name>
<feature type="domain" description="DUF2229" evidence="1">
    <location>
        <begin position="38"/>
        <end position="252"/>
    </location>
</feature>
<protein>
    <recommendedName>
        <fullName evidence="1">DUF2229 domain-containing protein</fullName>
    </recommendedName>
</protein>
<dbReference type="InterPro" id="IPR018709">
    <property type="entry name" value="CoA_activase_DUF2229"/>
</dbReference>
<organism evidence="2 3">
    <name type="scientific">Enorma massiliensis</name>
    <dbReference type="NCBI Taxonomy" id="1472761"/>
    <lineage>
        <taxon>Bacteria</taxon>
        <taxon>Bacillati</taxon>
        <taxon>Actinomycetota</taxon>
        <taxon>Coriobacteriia</taxon>
        <taxon>Coriobacteriales</taxon>
        <taxon>Coriobacteriaceae</taxon>
        <taxon>Enorma</taxon>
    </lineage>
</organism>
<sequence length="355" mass="39385">MFLTEQFVRRTIALCEFLWEETVKLEFGQRADLADIRRIGIPRALLYYRYGIAWRTFFAELGLEVVLDAPSDRGTLEVGDRLSVDECCLASKLFLGHVAALVDQGVDAVFVPSLMGYGRFDTFCTKFQALPDLAENAFIVAGRRVHVVSFRIDELAGETEETAYLGLAARFGVTRKEARRAYKAAIAAQRDYDDAMAREQEKLVRSISKLPAADRPLTILLAAHPYVSHDPFVGGVVEDALREQGACVLFADEADKARSLKKSYEFSHSIPWIVNRELIGATLLLHEHIDGIVLMSAYPCGPDSMCDDAIERCIKGKPILTLTVDAQAGTAGVETRVESFIDILAYQKKGGYLHA</sequence>
<evidence type="ECO:0000313" key="3">
    <source>
        <dbReference type="Proteomes" id="UP000196560"/>
    </source>
</evidence>
<dbReference type="eggNOG" id="COG3580">
    <property type="taxonomic scope" value="Bacteria"/>
</dbReference>
<accession>A0A1Y3U683</accession>
<dbReference type="EMBL" id="NFHO01000003">
    <property type="protein sequence ID" value="OUN43665.1"/>
    <property type="molecule type" value="Genomic_DNA"/>
</dbReference>
<proteinExistence type="predicted"/>
<dbReference type="STRING" id="1118060.GCA_000311845_01182"/>
<evidence type="ECO:0000259" key="1">
    <source>
        <dbReference type="Pfam" id="PF09989"/>
    </source>
</evidence>
<dbReference type="Pfam" id="PF09989">
    <property type="entry name" value="DUF2229"/>
    <property type="match status" value="1"/>
</dbReference>
<comment type="caution">
    <text evidence="2">The sequence shown here is derived from an EMBL/GenBank/DDBJ whole genome shotgun (WGS) entry which is preliminary data.</text>
</comment>
<dbReference type="Gene3D" id="3.40.50.11900">
    <property type="match status" value="1"/>
</dbReference>
<gene>
    <name evidence="2" type="ORF">B5G21_02950</name>
</gene>
<dbReference type="PANTHER" id="PTHR32329:SF2">
    <property type="entry name" value="BIFUNCTIONAL PROTEIN [INCLUDES 2-HYDROXYACYL-COA DEHYDRATASE (N-TER) AND ITS ACTIVATOR DOMAIN (C_TERM)"/>
    <property type="match status" value="1"/>
</dbReference>
<reference evidence="3" key="1">
    <citation type="submission" date="2017-04" db="EMBL/GenBank/DDBJ databases">
        <title>Function of individual gut microbiota members based on whole genome sequencing of pure cultures obtained from chicken caecum.</title>
        <authorList>
            <person name="Medvecky M."/>
            <person name="Cejkova D."/>
            <person name="Polansky O."/>
            <person name="Karasova D."/>
            <person name="Kubasova T."/>
            <person name="Cizek A."/>
            <person name="Rychlik I."/>
        </authorList>
    </citation>
    <scope>NUCLEOTIDE SEQUENCE [LARGE SCALE GENOMIC DNA]</scope>
    <source>
        <strain evidence="3">An70</strain>
    </source>
</reference>
<dbReference type="PANTHER" id="PTHR32329">
    <property type="entry name" value="BIFUNCTIONAL PROTEIN [INCLUDES 2-HYDROXYACYL-COA DEHYDRATASE (N-TER) AND ITS ACTIVATOR DOMAIN (C_TERM)-RELATED"/>
    <property type="match status" value="1"/>
</dbReference>
<dbReference type="AlphaFoldDB" id="A0A1Y3U683"/>
<keyword evidence="3" id="KW-1185">Reference proteome</keyword>
<dbReference type="InterPro" id="IPR051805">
    <property type="entry name" value="Dehydratase_Activator_Redct"/>
</dbReference>
<dbReference type="Proteomes" id="UP000196560">
    <property type="component" value="Unassembled WGS sequence"/>
</dbReference>
<evidence type="ECO:0000313" key="2">
    <source>
        <dbReference type="EMBL" id="OUN43665.1"/>
    </source>
</evidence>